<dbReference type="Pfam" id="PF13489">
    <property type="entry name" value="Methyltransf_23"/>
    <property type="match status" value="1"/>
</dbReference>
<sequence length="198" mass="21843">MVDKRTIAFYDAKADEYANAFFEPKPDAQLQAFMDLLPKGADVLDVGCGPALASVKMREAGFHPDPVDASLGMVELANSKNAINARQMTFDQIDMVDRYDGVWANFSLLHAPRDALPRHLAALAHALRSDGIIHVAMKTGTGEARDRIDRRYTYVTEDELRDLFKDAGFDVIGSDRGESRGCDGVIAPWIAMRGRKIA</sequence>
<dbReference type="GO" id="GO:0032259">
    <property type="term" value="P:methylation"/>
    <property type="evidence" value="ECO:0007669"/>
    <property type="project" value="UniProtKB-KW"/>
</dbReference>
<dbReference type="SUPFAM" id="SSF53335">
    <property type="entry name" value="S-adenosyl-L-methionine-dependent methyltransferases"/>
    <property type="match status" value="1"/>
</dbReference>
<keyword evidence="2" id="KW-1185">Reference proteome</keyword>
<name>A0A1I0RXI2_9RHOB</name>
<keyword evidence="1" id="KW-0808">Transferase</keyword>
<organism evidence="1 2">
    <name type="scientific">Cognatiyoonia koreensis</name>
    <dbReference type="NCBI Taxonomy" id="364200"/>
    <lineage>
        <taxon>Bacteria</taxon>
        <taxon>Pseudomonadati</taxon>
        <taxon>Pseudomonadota</taxon>
        <taxon>Alphaproteobacteria</taxon>
        <taxon>Rhodobacterales</taxon>
        <taxon>Paracoccaceae</taxon>
        <taxon>Cognatiyoonia</taxon>
    </lineage>
</organism>
<dbReference type="EMBL" id="FOIZ01000002">
    <property type="protein sequence ID" value="SEW46273.1"/>
    <property type="molecule type" value="Genomic_DNA"/>
</dbReference>
<keyword evidence="1" id="KW-0489">Methyltransferase</keyword>
<proteinExistence type="predicted"/>
<dbReference type="PANTHER" id="PTHR43861">
    <property type="entry name" value="TRANS-ACONITATE 2-METHYLTRANSFERASE-RELATED"/>
    <property type="match status" value="1"/>
</dbReference>
<dbReference type="RefSeq" id="WP_089997096.1">
    <property type="nucleotide sequence ID" value="NZ_FOIZ01000002.1"/>
</dbReference>
<dbReference type="Proteomes" id="UP000199167">
    <property type="component" value="Unassembled WGS sequence"/>
</dbReference>
<dbReference type="OrthoDB" id="9804312at2"/>
<evidence type="ECO:0000313" key="1">
    <source>
        <dbReference type="EMBL" id="SEW46273.1"/>
    </source>
</evidence>
<evidence type="ECO:0000313" key="2">
    <source>
        <dbReference type="Proteomes" id="UP000199167"/>
    </source>
</evidence>
<accession>A0A1I0RXI2</accession>
<dbReference type="Gene3D" id="3.40.50.150">
    <property type="entry name" value="Vaccinia Virus protein VP39"/>
    <property type="match status" value="1"/>
</dbReference>
<dbReference type="STRING" id="364200.SAMN04488515_3474"/>
<reference evidence="1 2" key="1">
    <citation type="submission" date="2016-10" db="EMBL/GenBank/DDBJ databases">
        <authorList>
            <person name="de Groot N.N."/>
        </authorList>
    </citation>
    <scope>NUCLEOTIDE SEQUENCE [LARGE SCALE GENOMIC DNA]</scope>
    <source>
        <strain evidence="1 2">DSM 17925</strain>
    </source>
</reference>
<dbReference type="CDD" id="cd02440">
    <property type="entry name" value="AdoMet_MTases"/>
    <property type="match status" value="1"/>
</dbReference>
<gene>
    <name evidence="1" type="ORF">SAMN04488515_3474</name>
</gene>
<dbReference type="GO" id="GO:0008168">
    <property type="term" value="F:methyltransferase activity"/>
    <property type="evidence" value="ECO:0007669"/>
    <property type="project" value="UniProtKB-KW"/>
</dbReference>
<protein>
    <submittedName>
        <fullName evidence="1">Methyltransferase domain-containing protein</fullName>
    </submittedName>
</protein>
<dbReference type="PANTHER" id="PTHR43861:SF1">
    <property type="entry name" value="TRANS-ACONITATE 2-METHYLTRANSFERASE"/>
    <property type="match status" value="1"/>
</dbReference>
<dbReference type="AlphaFoldDB" id="A0A1I0RXI2"/>
<dbReference type="InterPro" id="IPR029063">
    <property type="entry name" value="SAM-dependent_MTases_sf"/>
</dbReference>